<feature type="domain" description="HTH tetR-type" evidence="3">
    <location>
        <begin position="14"/>
        <end position="74"/>
    </location>
</feature>
<comment type="caution">
    <text evidence="4">The sequence shown here is derived from an EMBL/GenBank/DDBJ whole genome shotgun (WGS) entry which is preliminary data.</text>
</comment>
<sequence length="195" mass="22813">MMTMPPIFTLEKREEINNCMLQAGIKLIKEFSLRKLRVEQVTKESGIAKGTFYHFYESKELFIRDVLAYSKESILQYLNEMVEHKGGIDRDAFYKIFSTYQKEDSMIYFMTADDEAWLLEKIPQYYAPDAVNEAEITKLLFSKMLGLRENVNPQVVANMMKIMALSIENRKLLHGKALTETIQLMVQSLCDYMFL</sequence>
<organism evidence="4 5">
    <name type="scientific">Clostridium estertheticum</name>
    <dbReference type="NCBI Taxonomy" id="238834"/>
    <lineage>
        <taxon>Bacteria</taxon>
        <taxon>Bacillati</taxon>
        <taxon>Bacillota</taxon>
        <taxon>Clostridia</taxon>
        <taxon>Eubacteriales</taxon>
        <taxon>Clostridiaceae</taxon>
        <taxon>Clostridium</taxon>
    </lineage>
</organism>
<dbReference type="InterPro" id="IPR009057">
    <property type="entry name" value="Homeodomain-like_sf"/>
</dbReference>
<proteinExistence type="predicted"/>
<evidence type="ECO:0000256" key="1">
    <source>
        <dbReference type="ARBA" id="ARBA00023125"/>
    </source>
</evidence>
<evidence type="ECO:0000259" key="3">
    <source>
        <dbReference type="PROSITE" id="PS50977"/>
    </source>
</evidence>
<dbReference type="Gene3D" id="1.10.357.10">
    <property type="entry name" value="Tetracycline Repressor, domain 2"/>
    <property type="match status" value="1"/>
</dbReference>
<evidence type="ECO:0000256" key="2">
    <source>
        <dbReference type="PROSITE-ProRule" id="PRU00335"/>
    </source>
</evidence>
<dbReference type="AlphaFoldDB" id="A0A5N7IV44"/>
<dbReference type="PROSITE" id="PS50977">
    <property type="entry name" value="HTH_TETR_2"/>
    <property type="match status" value="1"/>
</dbReference>
<feature type="DNA-binding region" description="H-T-H motif" evidence="2">
    <location>
        <begin position="37"/>
        <end position="56"/>
    </location>
</feature>
<gene>
    <name evidence="4" type="ORF">E4V82_21260</name>
</gene>
<evidence type="ECO:0000313" key="4">
    <source>
        <dbReference type="EMBL" id="MPQ64608.1"/>
    </source>
</evidence>
<dbReference type="InterPro" id="IPR001647">
    <property type="entry name" value="HTH_TetR"/>
</dbReference>
<accession>A0A5N7IV44</accession>
<dbReference type="Pfam" id="PF00440">
    <property type="entry name" value="TetR_N"/>
    <property type="match status" value="1"/>
</dbReference>
<keyword evidence="1 2" id="KW-0238">DNA-binding</keyword>
<name>A0A5N7IV44_9CLOT</name>
<dbReference type="EMBL" id="SPSF01000053">
    <property type="protein sequence ID" value="MPQ64608.1"/>
    <property type="molecule type" value="Genomic_DNA"/>
</dbReference>
<protein>
    <submittedName>
        <fullName evidence="4">TetR/AcrR family transcriptional regulator</fullName>
    </submittedName>
</protein>
<dbReference type="SUPFAM" id="SSF46689">
    <property type="entry name" value="Homeodomain-like"/>
    <property type="match status" value="1"/>
</dbReference>
<dbReference type="Proteomes" id="UP000342249">
    <property type="component" value="Unassembled WGS sequence"/>
</dbReference>
<reference evidence="4 5" key="1">
    <citation type="journal article" date="2019" name="Lett. Appl. Microbiol.">
        <title>A case of 'blown pack' spoilage of vacuum-packaged pork likely associated with Clostridium estertheticum in Canada.</title>
        <authorList>
            <person name="Zhang P."/>
            <person name="Ward P."/>
            <person name="McMullen L.M."/>
            <person name="Yang X."/>
        </authorList>
    </citation>
    <scope>NUCLEOTIDE SEQUENCE [LARGE SCALE GENOMIC DNA]</scope>
    <source>
        <strain evidence="4 5">MA19</strain>
    </source>
</reference>
<evidence type="ECO:0000313" key="5">
    <source>
        <dbReference type="Proteomes" id="UP000342249"/>
    </source>
</evidence>
<dbReference type="GO" id="GO:0003677">
    <property type="term" value="F:DNA binding"/>
    <property type="evidence" value="ECO:0007669"/>
    <property type="project" value="UniProtKB-UniRule"/>
</dbReference>